<reference evidence="3" key="2">
    <citation type="submission" date="2025-08" db="UniProtKB">
        <authorList>
            <consortium name="RefSeq"/>
        </authorList>
    </citation>
    <scope>IDENTIFICATION</scope>
    <source>
        <tissue evidence="3">Leaf</tissue>
    </source>
</reference>
<evidence type="ECO:0000256" key="1">
    <source>
        <dbReference type="SAM" id="SignalP"/>
    </source>
</evidence>
<dbReference type="SUPFAM" id="SSF48371">
    <property type="entry name" value="ARM repeat"/>
    <property type="match status" value="1"/>
</dbReference>
<protein>
    <submittedName>
        <fullName evidence="3">U-box domain-containing protein 7-like</fullName>
    </submittedName>
</protein>
<dbReference type="InterPro" id="IPR011989">
    <property type="entry name" value="ARM-like"/>
</dbReference>
<accession>A0ABM3H396</accession>
<sequence>MIILAFTFFISHFSTSPCTFLHRSLLEAAVCSPCFFFLRNKELILAAGVVPLLQEMTSNHDSHPSATALYLNLSCLEDAKPVLGLSQAVPFLTQLLKDETAPQCKLDAIHALYNLSTYHDNIGYLPSAGIISGLQSLLADLVTKCGQKSQ</sequence>
<dbReference type="GeneID" id="115752846"/>
<keyword evidence="1" id="KW-0732">Signal</keyword>
<evidence type="ECO:0000313" key="3">
    <source>
        <dbReference type="RefSeq" id="XP_048131084.1"/>
    </source>
</evidence>
<organism evidence="2 3">
    <name type="scientific">Rhodamnia argentea</name>
    <dbReference type="NCBI Taxonomy" id="178133"/>
    <lineage>
        <taxon>Eukaryota</taxon>
        <taxon>Viridiplantae</taxon>
        <taxon>Streptophyta</taxon>
        <taxon>Embryophyta</taxon>
        <taxon>Tracheophyta</taxon>
        <taxon>Spermatophyta</taxon>
        <taxon>Magnoliopsida</taxon>
        <taxon>eudicotyledons</taxon>
        <taxon>Gunneridae</taxon>
        <taxon>Pentapetalae</taxon>
        <taxon>rosids</taxon>
        <taxon>malvids</taxon>
        <taxon>Myrtales</taxon>
        <taxon>Myrtaceae</taxon>
        <taxon>Myrtoideae</taxon>
        <taxon>Myrteae</taxon>
        <taxon>Australasian group</taxon>
        <taxon>Rhodamnia</taxon>
    </lineage>
</organism>
<dbReference type="InterPro" id="IPR016024">
    <property type="entry name" value="ARM-type_fold"/>
</dbReference>
<dbReference type="RefSeq" id="XP_048131084.1">
    <property type="nucleotide sequence ID" value="XM_048275127.1"/>
</dbReference>
<name>A0ABM3H396_9MYRT</name>
<feature type="chain" id="PRO_5046727902" evidence="1">
    <location>
        <begin position="16"/>
        <end position="150"/>
    </location>
</feature>
<dbReference type="PANTHER" id="PTHR46700">
    <property type="entry name" value="ARM REPEAT SUPERFAMILY PROTEIN"/>
    <property type="match status" value="1"/>
</dbReference>
<keyword evidence="2" id="KW-1185">Reference proteome</keyword>
<dbReference type="Gene3D" id="1.25.10.10">
    <property type="entry name" value="Leucine-rich Repeat Variant"/>
    <property type="match status" value="1"/>
</dbReference>
<dbReference type="Proteomes" id="UP000827889">
    <property type="component" value="Chromosome 1"/>
</dbReference>
<dbReference type="PANTHER" id="PTHR46700:SF1">
    <property type="entry name" value="ARM REPEAT SUPERFAMILY PROTEIN"/>
    <property type="match status" value="1"/>
</dbReference>
<feature type="signal peptide" evidence="1">
    <location>
        <begin position="1"/>
        <end position="15"/>
    </location>
</feature>
<evidence type="ECO:0000313" key="2">
    <source>
        <dbReference type="Proteomes" id="UP000827889"/>
    </source>
</evidence>
<proteinExistence type="predicted"/>
<gene>
    <name evidence="3" type="primary">LOC115752846</name>
</gene>
<reference evidence="2" key="1">
    <citation type="submission" date="2025-05" db="UniProtKB">
        <authorList>
            <consortium name="RefSeq"/>
        </authorList>
    </citation>
    <scope>NUCLEOTIDE SEQUENCE [LARGE SCALE GENOMIC DNA]</scope>
</reference>